<keyword evidence="3" id="KW-0276">Fatty acid metabolism</keyword>
<dbReference type="SUPFAM" id="SSF52096">
    <property type="entry name" value="ClpP/crotonase"/>
    <property type="match status" value="1"/>
</dbReference>
<comment type="catalytic activity">
    <reaction evidence="6">
        <text>a (3S)-3-hydroxyacyl-CoA = a (2E)-enoyl-CoA + H2O</text>
        <dbReference type="Rhea" id="RHEA:16105"/>
        <dbReference type="ChEBI" id="CHEBI:15377"/>
        <dbReference type="ChEBI" id="CHEBI:57318"/>
        <dbReference type="ChEBI" id="CHEBI:58856"/>
        <dbReference type="EC" id="4.2.1.17"/>
    </reaction>
</comment>
<dbReference type="InterPro" id="IPR018376">
    <property type="entry name" value="Enoyl-CoA_hyd/isom_CS"/>
</dbReference>
<dbReference type="InterPro" id="IPR014748">
    <property type="entry name" value="Enoyl-CoA_hydra_C"/>
</dbReference>
<dbReference type="PANTHER" id="PTHR11941">
    <property type="entry name" value="ENOYL-COA HYDRATASE-RELATED"/>
    <property type="match status" value="1"/>
</dbReference>
<evidence type="ECO:0000256" key="5">
    <source>
        <dbReference type="ARBA" id="ARBA00023239"/>
    </source>
</evidence>
<keyword evidence="5" id="KW-0456">Lyase</keyword>
<evidence type="ECO:0000313" key="9">
    <source>
        <dbReference type="EMBL" id="GAA1700101.1"/>
    </source>
</evidence>
<dbReference type="InterPro" id="IPR029045">
    <property type="entry name" value="ClpP/crotonase-like_dom_sf"/>
</dbReference>
<gene>
    <name evidence="9" type="ORF">GCM10009831_05690</name>
</gene>
<proteinExistence type="inferred from homology"/>
<evidence type="ECO:0000256" key="8">
    <source>
        <dbReference type="RuleBase" id="RU003707"/>
    </source>
</evidence>
<dbReference type="NCBIfam" id="NF006100">
    <property type="entry name" value="PRK08252.1"/>
    <property type="match status" value="1"/>
</dbReference>
<comment type="function">
    <text evidence="1">Could possibly oxidize fatty acids using specific components.</text>
</comment>
<protein>
    <submittedName>
        <fullName evidence="9">Crotonase/enoyl-CoA hydratase family protein</fullName>
    </submittedName>
</protein>
<name>A0ABN2I7Q9_9ACTN</name>
<dbReference type="EMBL" id="BAAAQG010000003">
    <property type="protein sequence ID" value="GAA1700101.1"/>
    <property type="molecule type" value="Genomic_DNA"/>
</dbReference>
<organism evidence="9 10">
    <name type="scientific">Dietzia cercidiphylli</name>
    <dbReference type="NCBI Taxonomy" id="498199"/>
    <lineage>
        <taxon>Bacteria</taxon>
        <taxon>Bacillati</taxon>
        <taxon>Actinomycetota</taxon>
        <taxon>Actinomycetes</taxon>
        <taxon>Mycobacteriales</taxon>
        <taxon>Dietziaceae</taxon>
        <taxon>Dietzia</taxon>
    </lineage>
</organism>
<dbReference type="Gene3D" id="1.10.12.10">
    <property type="entry name" value="Lyase 2-enoyl-coa Hydratase, Chain A, domain 2"/>
    <property type="match status" value="1"/>
</dbReference>
<sequence>MNIETADRVHVEEINGVMVVTLDRQHARNAINRATSEAVAAAMEELDRRDDLSAGVITGAGPVFCAGMDLKAFLAGEDVSLPGRGFAGFVEQPPAKPLIAAVEGPALGGGFEIVLACDLVVASETARFGLPEVKRGLLAGAGGLMRLPRRVPYQLAMEMALTGEPVDAGTARAAGLINRLVPAGGARDAAVELASAIAANAPLAVRASKEIMTGSREWTSEEEFGKMRGIFLPVRSSDDAREGALAFKEKRRPRWTGN</sequence>
<comment type="caution">
    <text evidence="9">The sequence shown here is derived from an EMBL/GenBank/DDBJ whole genome shotgun (WGS) entry which is preliminary data.</text>
</comment>
<dbReference type="PROSITE" id="PS00166">
    <property type="entry name" value="ENOYL_COA_HYDRATASE"/>
    <property type="match status" value="1"/>
</dbReference>
<dbReference type="Proteomes" id="UP001500383">
    <property type="component" value="Unassembled WGS sequence"/>
</dbReference>
<dbReference type="Pfam" id="PF00378">
    <property type="entry name" value="ECH_1"/>
    <property type="match status" value="1"/>
</dbReference>
<dbReference type="CDD" id="cd06558">
    <property type="entry name" value="crotonase-like"/>
    <property type="match status" value="1"/>
</dbReference>
<evidence type="ECO:0000256" key="3">
    <source>
        <dbReference type="ARBA" id="ARBA00022832"/>
    </source>
</evidence>
<comment type="catalytic activity">
    <reaction evidence="7">
        <text>a 4-saturated-(3S)-3-hydroxyacyl-CoA = a (3E)-enoyl-CoA + H2O</text>
        <dbReference type="Rhea" id="RHEA:20724"/>
        <dbReference type="ChEBI" id="CHEBI:15377"/>
        <dbReference type="ChEBI" id="CHEBI:58521"/>
        <dbReference type="ChEBI" id="CHEBI:137480"/>
        <dbReference type="EC" id="4.2.1.17"/>
    </reaction>
</comment>
<evidence type="ECO:0000256" key="7">
    <source>
        <dbReference type="ARBA" id="ARBA00023717"/>
    </source>
</evidence>
<evidence type="ECO:0000313" key="10">
    <source>
        <dbReference type="Proteomes" id="UP001500383"/>
    </source>
</evidence>
<evidence type="ECO:0000256" key="2">
    <source>
        <dbReference type="ARBA" id="ARBA00005254"/>
    </source>
</evidence>
<accession>A0ABN2I7Q9</accession>
<keyword evidence="10" id="KW-1185">Reference proteome</keyword>
<reference evidence="9 10" key="1">
    <citation type="journal article" date="2019" name="Int. J. Syst. Evol. Microbiol.">
        <title>The Global Catalogue of Microorganisms (GCM) 10K type strain sequencing project: providing services to taxonomists for standard genome sequencing and annotation.</title>
        <authorList>
            <consortium name="The Broad Institute Genomics Platform"/>
            <consortium name="The Broad Institute Genome Sequencing Center for Infectious Disease"/>
            <person name="Wu L."/>
            <person name="Ma J."/>
        </authorList>
    </citation>
    <scope>NUCLEOTIDE SEQUENCE [LARGE SCALE GENOMIC DNA]</scope>
    <source>
        <strain evidence="9 10">JCM 16002</strain>
    </source>
</reference>
<keyword evidence="4" id="KW-0443">Lipid metabolism</keyword>
<evidence type="ECO:0000256" key="6">
    <source>
        <dbReference type="ARBA" id="ARBA00023709"/>
    </source>
</evidence>
<dbReference type="Gene3D" id="3.90.226.10">
    <property type="entry name" value="2-enoyl-CoA Hydratase, Chain A, domain 1"/>
    <property type="match status" value="1"/>
</dbReference>
<dbReference type="PANTHER" id="PTHR11941:SF169">
    <property type="entry name" value="(7AS)-7A-METHYL-1,5-DIOXO-2,3,5,6,7,7A-HEXAHYDRO-1H-INDENE-CARBOXYL-COA HYDROLASE"/>
    <property type="match status" value="1"/>
</dbReference>
<evidence type="ECO:0000256" key="4">
    <source>
        <dbReference type="ARBA" id="ARBA00023098"/>
    </source>
</evidence>
<comment type="similarity">
    <text evidence="2 8">Belongs to the enoyl-CoA hydratase/isomerase family.</text>
</comment>
<dbReference type="InterPro" id="IPR001753">
    <property type="entry name" value="Enoyl-CoA_hydra/iso"/>
</dbReference>
<evidence type="ECO:0000256" key="1">
    <source>
        <dbReference type="ARBA" id="ARBA00002994"/>
    </source>
</evidence>